<dbReference type="InterPro" id="IPR029045">
    <property type="entry name" value="ClpP/crotonase-like_dom_sf"/>
</dbReference>
<dbReference type="GO" id="GO:0006635">
    <property type="term" value="P:fatty acid beta-oxidation"/>
    <property type="evidence" value="ECO:0007669"/>
    <property type="project" value="TreeGrafter"/>
</dbReference>
<evidence type="ECO:0000256" key="1">
    <source>
        <dbReference type="ARBA" id="ARBA00005254"/>
    </source>
</evidence>
<dbReference type="GO" id="GO:0003824">
    <property type="term" value="F:catalytic activity"/>
    <property type="evidence" value="ECO:0007669"/>
    <property type="project" value="InterPro"/>
</dbReference>
<comment type="similarity">
    <text evidence="1 2">Belongs to the enoyl-CoA hydratase/isomerase family.</text>
</comment>
<dbReference type="PANTHER" id="PTHR11941:SF54">
    <property type="entry name" value="ENOYL-COA HYDRATASE, MITOCHONDRIAL"/>
    <property type="match status" value="1"/>
</dbReference>
<organism evidence="3">
    <name type="scientific">Acidicaldus sp</name>
    <dbReference type="NCBI Taxonomy" id="1872105"/>
    <lineage>
        <taxon>Bacteria</taxon>
        <taxon>Pseudomonadati</taxon>
        <taxon>Pseudomonadota</taxon>
        <taxon>Alphaproteobacteria</taxon>
        <taxon>Acetobacterales</taxon>
        <taxon>Acetobacteraceae</taxon>
        <taxon>Acidicaldus</taxon>
    </lineage>
</organism>
<evidence type="ECO:0000313" key="3">
    <source>
        <dbReference type="EMBL" id="HGC42185.1"/>
    </source>
</evidence>
<gene>
    <name evidence="3" type="ORF">ENY07_03035</name>
</gene>
<dbReference type="CDD" id="cd06558">
    <property type="entry name" value="crotonase-like"/>
    <property type="match status" value="1"/>
</dbReference>
<dbReference type="PROSITE" id="PS00166">
    <property type="entry name" value="ENOYL_COA_HYDRATASE"/>
    <property type="match status" value="1"/>
</dbReference>
<dbReference type="Pfam" id="PF00378">
    <property type="entry name" value="ECH_1"/>
    <property type="match status" value="1"/>
</dbReference>
<proteinExistence type="inferred from homology"/>
<evidence type="ECO:0000256" key="2">
    <source>
        <dbReference type="RuleBase" id="RU003707"/>
    </source>
</evidence>
<dbReference type="Gene3D" id="3.90.226.10">
    <property type="entry name" value="2-enoyl-CoA Hydratase, Chain A, domain 1"/>
    <property type="match status" value="1"/>
</dbReference>
<sequence>MRWYPVPVVRCGFCQNGAQPNDAGPSAMTFLRKSPPESQPTLSPITPGDLPPLGALRHLQQEFDEANATFWGFIRAEARPCFTHGLLGDIATMGMTLRRLHAQRKAAGQTPPRYFVGGSRAPGIFNLGGDLALFLESIRAQNHSTLRAYAYQCIDAVYGFYIAFDLPIIGISLVQGDALGGGFEAAMAADIIVAERRARFGLPEVLFNLFPGMGAFSLLSRRLDASRAKQMILSGRIYSAEEMAALGIVDVIAEDGFGEEAVRDYIARDTRRFGAHYAVCQAQRRVNPLDLAELRDITDLWVDAAMALCEDDLRRMQRLLTAQSRRQKGFAVEMPAETPRPGSLVAAE</sequence>
<dbReference type="Gene3D" id="6.20.390.30">
    <property type="match status" value="1"/>
</dbReference>
<comment type="caution">
    <text evidence="3">The sequence shown here is derived from an EMBL/GenBank/DDBJ whole genome shotgun (WGS) entry which is preliminary data.</text>
</comment>
<dbReference type="InterPro" id="IPR018376">
    <property type="entry name" value="Enoyl-CoA_hyd/isom_CS"/>
</dbReference>
<dbReference type="SUPFAM" id="SSF52096">
    <property type="entry name" value="ClpP/crotonase"/>
    <property type="match status" value="1"/>
</dbReference>
<dbReference type="InterPro" id="IPR001753">
    <property type="entry name" value="Enoyl-CoA_hydra/iso"/>
</dbReference>
<dbReference type="EMBL" id="DTQM01000059">
    <property type="protein sequence ID" value="HGC42185.1"/>
    <property type="molecule type" value="Genomic_DNA"/>
</dbReference>
<dbReference type="NCBIfam" id="NF006452">
    <property type="entry name" value="PRK08788.1"/>
    <property type="match status" value="1"/>
</dbReference>
<name>A0A8J4H851_9PROT</name>
<dbReference type="AlphaFoldDB" id="A0A8J4H851"/>
<accession>A0A8J4H851</accession>
<reference evidence="3" key="1">
    <citation type="journal article" date="2020" name="mSystems">
        <title>Genome- and Community-Level Interaction Insights into Carbon Utilization and Element Cycling Functions of Hydrothermarchaeota in Hydrothermal Sediment.</title>
        <authorList>
            <person name="Zhou Z."/>
            <person name="Liu Y."/>
            <person name="Xu W."/>
            <person name="Pan J."/>
            <person name="Luo Z.H."/>
            <person name="Li M."/>
        </authorList>
    </citation>
    <scope>NUCLEOTIDE SEQUENCE</scope>
    <source>
        <strain evidence="3">SpSt-997</strain>
    </source>
</reference>
<protein>
    <submittedName>
        <fullName evidence="3">Enoyl-CoA hydratase</fullName>
    </submittedName>
</protein>
<dbReference type="PANTHER" id="PTHR11941">
    <property type="entry name" value="ENOYL-COA HYDRATASE-RELATED"/>
    <property type="match status" value="1"/>
</dbReference>